<keyword evidence="2" id="KW-1185">Reference proteome</keyword>
<dbReference type="PANTHER" id="PTHR45947">
    <property type="entry name" value="SULFOQUINOVOSYL TRANSFERASE SQD2"/>
    <property type="match status" value="1"/>
</dbReference>
<comment type="caution">
    <text evidence="1">The sequence shown here is derived from an EMBL/GenBank/DDBJ whole genome shotgun (WGS) entry which is preliminary data.</text>
</comment>
<proteinExistence type="predicted"/>
<reference evidence="1 2" key="1">
    <citation type="journal article" date="2021" name="Arch. Microbiol.">
        <title>Harenicola maris gen. nov., sp. nov. isolated from the Sea of Japan shallow sediments.</title>
        <authorList>
            <person name="Romanenko L.A."/>
            <person name="Kurilenko V.V."/>
            <person name="Chernysheva N.Y."/>
            <person name="Tekutyeva L.A."/>
            <person name="Velansky P.V."/>
            <person name="Svetashev V.I."/>
            <person name="Isaeva M.P."/>
        </authorList>
    </citation>
    <scope>NUCLEOTIDE SEQUENCE [LARGE SCALE GENOMIC DNA]</scope>
    <source>
        <strain evidence="1 2">KMM 3653</strain>
    </source>
</reference>
<organism evidence="1 2">
    <name type="scientific">Harenicola maris</name>
    <dbReference type="NCBI Taxonomy" id="2841044"/>
    <lineage>
        <taxon>Bacteria</taxon>
        <taxon>Pseudomonadati</taxon>
        <taxon>Pseudomonadota</taxon>
        <taxon>Alphaproteobacteria</taxon>
        <taxon>Rhodobacterales</taxon>
        <taxon>Paracoccaceae</taxon>
        <taxon>Harenicola</taxon>
    </lineage>
</organism>
<gene>
    <name evidence="1" type="ORF">IV417_10280</name>
</gene>
<dbReference type="SUPFAM" id="SSF53756">
    <property type="entry name" value="UDP-Glycosyltransferase/glycogen phosphorylase"/>
    <property type="match status" value="1"/>
</dbReference>
<dbReference type="InterPro" id="IPR050194">
    <property type="entry name" value="Glycosyltransferase_grp1"/>
</dbReference>
<sequence>MRILHVIPSFFPNTGWGGPIWSTKAICDGVAALPGVTLRVLTTDMAPAGQPRKRASLPYHVDYTRGATGLLARLPAAMGWADVVHLTGTYSFPTLPVLAMARVMHRPVVWSLRGAVQATQDWPDSPNKHAKHAFEAAANALMPQGCVLHVTAEAEAHASAPNLPRGLPCIIPNSVPLPADPAPLIRGKGLRLMFLSRLHAKKGLTTLLAAMSHLPQNVTLDIYGTGPEAERLAQVAARSPRIRLHGHVEGAAKAEAFAKADIFVLPSASENFGIVVAEALAHGRPVVTTTATPWQGVIAQGCGALIPPGDSSALARAITDLAAQDLAEMGQRGRRWIAQSYAPEAMTQRFAALYAGLCPPEMLVA</sequence>
<evidence type="ECO:0000313" key="2">
    <source>
        <dbReference type="Proteomes" id="UP001315686"/>
    </source>
</evidence>
<dbReference type="Proteomes" id="UP001315686">
    <property type="component" value="Unassembled WGS sequence"/>
</dbReference>
<dbReference type="CDD" id="cd03801">
    <property type="entry name" value="GT4_PimA-like"/>
    <property type="match status" value="1"/>
</dbReference>
<dbReference type="RefSeq" id="WP_327794001.1">
    <property type="nucleotide sequence ID" value="NZ_JADQAZ010000002.1"/>
</dbReference>
<dbReference type="PANTHER" id="PTHR45947:SF3">
    <property type="entry name" value="SULFOQUINOVOSYL TRANSFERASE SQD2"/>
    <property type="match status" value="1"/>
</dbReference>
<evidence type="ECO:0000313" key="1">
    <source>
        <dbReference type="EMBL" id="MBT0957777.1"/>
    </source>
</evidence>
<protein>
    <submittedName>
        <fullName evidence="1">Glycosyltransferase family 4 protein</fullName>
    </submittedName>
</protein>
<dbReference type="GO" id="GO:0016757">
    <property type="term" value="F:glycosyltransferase activity"/>
    <property type="evidence" value="ECO:0007669"/>
    <property type="project" value="TreeGrafter"/>
</dbReference>
<dbReference type="AlphaFoldDB" id="A0AAP2G8B8"/>
<dbReference type="Gene3D" id="3.40.50.2000">
    <property type="entry name" value="Glycogen Phosphorylase B"/>
    <property type="match status" value="2"/>
</dbReference>
<dbReference type="EMBL" id="JADQAZ010000002">
    <property type="protein sequence ID" value="MBT0957777.1"/>
    <property type="molecule type" value="Genomic_DNA"/>
</dbReference>
<dbReference type="Pfam" id="PF13692">
    <property type="entry name" value="Glyco_trans_1_4"/>
    <property type="match status" value="1"/>
</dbReference>
<accession>A0AAP2G8B8</accession>
<name>A0AAP2G8B8_9RHOB</name>